<dbReference type="PANTHER" id="PTHR42776">
    <property type="entry name" value="SERINE PEPTIDASE S9 FAMILY MEMBER"/>
    <property type="match status" value="1"/>
</dbReference>
<dbReference type="GO" id="GO:0004252">
    <property type="term" value="F:serine-type endopeptidase activity"/>
    <property type="evidence" value="ECO:0007669"/>
    <property type="project" value="TreeGrafter"/>
</dbReference>
<dbReference type="InterPro" id="IPR011042">
    <property type="entry name" value="6-blade_b-propeller_TolB-like"/>
</dbReference>
<feature type="compositionally biased region" description="Basic and acidic residues" evidence="3">
    <location>
        <begin position="200"/>
        <end position="214"/>
    </location>
</feature>
<name>A0A3D4V9H1_9BACT</name>
<accession>A0A3D4V9H1</accession>
<dbReference type="InterPro" id="IPR029058">
    <property type="entry name" value="AB_hydrolase_fold"/>
</dbReference>
<keyword evidence="2" id="KW-0720">Serine protease</keyword>
<dbReference type="PANTHER" id="PTHR42776:SF27">
    <property type="entry name" value="DIPEPTIDYL PEPTIDASE FAMILY MEMBER 6"/>
    <property type="match status" value="1"/>
</dbReference>
<dbReference type="InterPro" id="IPR001375">
    <property type="entry name" value="Peptidase_S9_cat"/>
</dbReference>
<dbReference type="SUPFAM" id="SSF53474">
    <property type="entry name" value="alpha/beta-Hydrolases"/>
    <property type="match status" value="1"/>
</dbReference>
<comment type="caution">
    <text evidence="5">The sequence shown here is derived from an EMBL/GenBank/DDBJ whole genome shotgun (WGS) entry which is preliminary data.</text>
</comment>
<feature type="region of interest" description="Disordered" evidence="3">
    <location>
        <begin position="1"/>
        <end position="29"/>
    </location>
</feature>
<dbReference type="Proteomes" id="UP000264071">
    <property type="component" value="Unassembled WGS sequence"/>
</dbReference>
<dbReference type="Pfam" id="PF07676">
    <property type="entry name" value="PD40"/>
    <property type="match status" value="3"/>
</dbReference>
<proteinExistence type="predicted"/>
<sequence>MIGATPVPPRRILSTERDEGPMISSPRSRSRSFHRLMWPTVAATFLAPALLTAQARGMDDSDVMRLKAVGGAAISPDGARVLYTVTGWEHPAAKGDTALGDRHDRRSHVFMVPAAGGATRQLTYGERGESQPTWSPDGKTVAFVASRGAGTGDDAPRAQIWLLPADGGEARQLSSLRDGVSGYVWSPDGSKIAVTSQDSISREDDAKRRRRDDAQVYEGPSRLSHIWVVDVATGAATRITTGNFTVNGVPSWSPDGARLAFQAGPTTLIRDERHDAYVVDVATKQLDRITSNGEVETTPQFSPDGKLLAFTVVPHEFAAHKDGIPPRTLRNGRVTTFDLATRTSTNHARPDFDVSAGALRWSPDGKELWFTASDRVYQSVYSYDFASKQYTKRTKDQLVAGLSHNRDASRFAFVLNTAAWPSEVYVQDGFSGTPKRITNTNPWIAERSIGASRVMTWKSKDGREVEGVLLLPVGYQEGNKVPLVVSAHGGPTGVHTNGFKLGNDPGQTWAARGWAVLYPNPRGSTGYGEWWMRANTGDWGGGDYRDIMTGVDDLIKRGIADSTRMAFEGWSYGGYMTSWVVSQTGRFKAAMMGAGLPSLLSMAGTTDIPGYINTFFGQPQYDGSIVNPSIRKFLERSGISYSDRITTPLLILHGSNDERVPIGQPMEFYRALKDRGKTTELVFYPREGHGFTEYYHQLDRMKREYEWMAKYTLGTPQKTAM</sequence>
<evidence type="ECO:0000256" key="3">
    <source>
        <dbReference type="SAM" id="MobiDB-lite"/>
    </source>
</evidence>
<protein>
    <submittedName>
        <fullName evidence="5">S9 family peptidase</fullName>
    </submittedName>
</protein>
<dbReference type="GO" id="GO:0006508">
    <property type="term" value="P:proteolysis"/>
    <property type="evidence" value="ECO:0007669"/>
    <property type="project" value="InterPro"/>
</dbReference>
<feature type="region of interest" description="Disordered" evidence="3">
    <location>
        <begin position="195"/>
        <end position="215"/>
    </location>
</feature>
<dbReference type="EMBL" id="DPIY01000006">
    <property type="protein sequence ID" value="HCT56977.1"/>
    <property type="molecule type" value="Genomic_DNA"/>
</dbReference>
<evidence type="ECO:0000313" key="5">
    <source>
        <dbReference type="EMBL" id="HCT56977.1"/>
    </source>
</evidence>
<keyword evidence="1" id="KW-0378">Hydrolase</keyword>
<keyword evidence="2" id="KW-0645">Protease</keyword>
<dbReference type="SUPFAM" id="SSF82171">
    <property type="entry name" value="DPP6 N-terminal domain-like"/>
    <property type="match status" value="1"/>
</dbReference>
<organism evidence="5 6">
    <name type="scientific">Gemmatimonas aurantiaca</name>
    <dbReference type="NCBI Taxonomy" id="173480"/>
    <lineage>
        <taxon>Bacteria</taxon>
        <taxon>Pseudomonadati</taxon>
        <taxon>Gemmatimonadota</taxon>
        <taxon>Gemmatimonadia</taxon>
        <taxon>Gemmatimonadales</taxon>
        <taxon>Gemmatimonadaceae</taxon>
        <taxon>Gemmatimonas</taxon>
    </lineage>
</organism>
<dbReference type="Gene3D" id="3.40.50.1820">
    <property type="entry name" value="alpha/beta hydrolase"/>
    <property type="match status" value="1"/>
</dbReference>
<gene>
    <name evidence="5" type="ORF">DGD08_07150</name>
</gene>
<feature type="domain" description="Peptidase S9 prolyl oligopeptidase catalytic" evidence="4">
    <location>
        <begin position="507"/>
        <end position="712"/>
    </location>
</feature>
<dbReference type="Gene3D" id="2.120.10.30">
    <property type="entry name" value="TolB, C-terminal domain"/>
    <property type="match status" value="2"/>
</dbReference>
<reference evidence="5 6" key="1">
    <citation type="journal article" date="2018" name="Nat. Biotechnol.">
        <title>A standardized bacterial taxonomy based on genome phylogeny substantially revises the tree of life.</title>
        <authorList>
            <person name="Parks D.H."/>
            <person name="Chuvochina M."/>
            <person name="Waite D.W."/>
            <person name="Rinke C."/>
            <person name="Skarshewski A."/>
            <person name="Chaumeil P.A."/>
            <person name="Hugenholtz P."/>
        </authorList>
    </citation>
    <scope>NUCLEOTIDE SEQUENCE [LARGE SCALE GENOMIC DNA]</scope>
    <source>
        <strain evidence="5">UBA8844</strain>
    </source>
</reference>
<evidence type="ECO:0000313" key="6">
    <source>
        <dbReference type="Proteomes" id="UP000264071"/>
    </source>
</evidence>
<evidence type="ECO:0000256" key="2">
    <source>
        <dbReference type="ARBA" id="ARBA00022825"/>
    </source>
</evidence>
<dbReference type="InterPro" id="IPR011659">
    <property type="entry name" value="WD40"/>
</dbReference>
<evidence type="ECO:0000259" key="4">
    <source>
        <dbReference type="Pfam" id="PF00326"/>
    </source>
</evidence>
<dbReference type="AlphaFoldDB" id="A0A3D4V9H1"/>
<dbReference type="Pfam" id="PF00326">
    <property type="entry name" value="Peptidase_S9"/>
    <property type="match status" value="1"/>
</dbReference>
<evidence type="ECO:0000256" key="1">
    <source>
        <dbReference type="ARBA" id="ARBA00022801"/>
    </source>
</evidence>